<dbReference type="PANTHER" id="PTHR39267:SF1">
    <property type="entry name" value="SURVIVAL MOTOR NEURON PROTEIN"/>
    <property type="match status" value="1"/>
</dbReference>
<dbReference type="InterPro" id="IPR049481">
    <property type="entry name" value="SMN_G2-BD"/>
</dbReference>
<dbReference type="Pfam" id="PF20636">
    <property type="entry name" value="SMN_G2-BD"/>
    <property type="match status" value="1"/>
</dbReference>
<sequence>MGKEGELWDDSALIKAFDDAISKYKKMHGKGFKEESNGVNGDMKSSTDDASPANDANELDYSHLETENEGRKDASHGSVEVAETEVNDKGDKVAASQVPTEQVLGSSNLPIQDEAQGISSSVAVDEYNQLYQQYYELEEQRQKILQKLQNFNSWDYTGGVEASGSGVQWGNTVTQECQSSISQLPCGTMVVSCCPCACPCSVASCSSLPCPSPVACTSNLCDAAPASIDLQKQLAVEDADIVKMAMGAAERAISTLKDTTPAAQKGDNKICSGPSTNASPETDLSTVLNAWYSAGFYTGKFLTEQSVAKKQDS</sequence>
<reference evidence="3" key="2">
    <citation type="submission" date="2020-07" db="EMBL/GenBank/DDBJ databases">
        <authorList>
            <person name="Vera ALvarez R."/>
            <person name="Arias-Moreno D.M."/>
            <person name="Jimenez-Jacinto V."/>
            <person name="Jimenez-Bremont J.F."/>
            <person name="Swaminathan K."/>
            <person name="Moose S.P."/>
            <person name="Guerrero-Gonzalez M.L."/>
            <person name="Marino-Ramirez L."/>
            <person name="Landsman D."/>
            <person name="Rodriguez-Kessler M."/>
            <person name="Delgado-Sanchez P."/>
        </authorList>
    </citation>
    <scope>NUCLEOTIDE SEQUENCE</scope>
    <source>
        <tissue evidence="3">Cladode</tissue>
    </source>
</reference>
<evidence type="ECO:0000313" key="3">
    <source>
        <dbReference type="EMBL" id="MBA4651516.1"/>
    </source>
</evidence>
<protein>
    <recommendedName>
        <fullName evidence="2">Survival Motor Neuron Gemin2-binding domain-containing protein</fullName>
    </recommendedName>
</protein>
<name>A0A7C8ZUP9_OPUST</name>
<feature type="region of interest" description="Disordered" evidence="1">
    <location>
        <begin position="29"/>
        <end position="99"/>
    </location>
</feature>
<dbReference type="InterPro" id="IPR040424">
    <property type="entry name" value="Smn1"/>
</dbReference>
<reference evidence="3" key="1">
    <citation type="journal article" date="2013" name="J. Plant Res.">
        <title>Effect of fungi and light on seed germination of three Opuntia species from semiarid lands of central Mexico.</title>
        <authorList>
            <person name="Delgado-Sanchez P."/>
            <person name="Jimenez-Bremont J.F."/>
            <person name="Guerrero-Gonzalez Mde L."/>
            <person name="Flores J."/>
        </authorList>
    </citation>
    <scope>NUCLEOTIDE SEQUENCE</scope>
    <source>
        <tissue evidence="3">Cladode</tissue>
    </source>
</reference>
<evidence type="ECO:0000256" key="1">
    <source>
        <dbReference type="SAM" id="MobiDB-lite"/>
    </source>
</evidence>
<dbReference type="AlphaFoldDB" id="A0A7C8ZUP9"/>
<dbReference type="PANTHER" id="PTHR39267">
    <property type="entry name" value="SURVIVAL MOTOR NEURON-LIKE PROTEIN 1"/>
    <property type="match status" value="1"/>
</dbReference>
<dbReference type="CDD" id="cd22851">
    <property type="entry name" value="SMN_N"/>
    <property type="match status" value="1"/>
</dbReference>
<feature type="compositionally biased region" description="Basic and acidic residues" evidence="1">
    <location>
        <begin position="60"/>
        <end position="75"/>
    </location>
</feature>
<dbReference type="EMBL" id="GISG01170339">
    <property type="protein sequence ID" value="MBA4651518.1"/>
    <property type="molecule type" value="Transcribed_RNA"/>
</dbReference>
<feature type="domain" description="Survival Motor Neuron Gemin2-binding" evidence="2">
    <location>
        <begin position="1"/>
        <end position="29"/>
    </location>
</feature>
<proteinExistence type="predicted"/>
<evidence type="ECO:0000259" key="2">
    <source>
        <dbReference type="Pfam" id="PF20636"/>
    </source>
</evidence>
<accession>A0A7C8ZUP9</accession>
<organism evidence="3">
    <name type="scientific">Opuntia streptacantha</name>
    <name type="common">Prickly pear cactus</name>
    <name type="synonym">Opuntia cardona</name>
    <dbReference type="NCBI Taxonomy" id="393608"/>
    <lineage>
        <taxon>Eukaryota</taxon>
        <taxon>Viridiplantae</taxon>
        <taxon>Streptophyta</taxon>
        <taxon>Embryophyta</taxon>
        <taxon>Tracheophyta</taxon>
        <taxon>Spermatophyta</taxon>
        <taxon>Magnoliopsida</taxon>
        <taxon>eudicotyledons</taxon>
        <taxon>Gunneridae</taxon>
        <taxon>Pentapetalae</taxon>
        <taxon>Caryophyllales</taxon>
        <taxon>Cactineae</taxon>
        <taxon>Cactaceae</taxon>
        <taxon>Opuntioideae</taxon>
        <taxon>Opuntia</taxon>
    </lineage>
</organism>
<dbReference type="EMBL" id="GISG01170337">
    <property type="protein sequence ID" value="MBA4651516.1"/>
    <property type="molecule type" value="Transcribed_RNA"/>
</dbReference>
<feature type="region of interest" description="Disordered" evidence="1">
    <location>
        <begin position="258"/>
        <end position="277"/>
    </location>
</feature>